<evidence type="ECO:0000313" key="8">
    <source>
        <dbReference type="EMBL" id="KAK3329710.1"/>
    </source>
</evidence>
<keyword evidence="2" id="KW-0963">Cytoplasm</keyword>
<dbReference type="AlphaFoldDB" id="A0AAE0IRH2"/>
<feature type="repeat" description="WD" evidence="7">
    <location>
        <begin position="226"/>
        <end position="267"/>
    </location>
</feature>
<dbReference type="EMBL" id="JAUEDM010000001">
    <property type="protein sequence ID" value="KAK3329710.1"/>
    <property type="molecule type" value="Genomic_DNA"/>
</dbReference>
<dbReference type="InterPro" id="IPR036322">
    <property type="entry name" value="WD40_repeat_dom_sf"/>
</dbReference>
<dbReference type="SUPFAM" id="SSF50978">
    <property type="entry name" value="WD40 repeat-like"/>
    <property type="match status" value="4"/>
</dbReference>
<gene>
    <name evidence="8" type="ORF">B0H66DRAFT_610726</name>
</gene>
<dbReference type="PANTHER" id="PTHR14344">
    <property type="entry name" value="WD REPEAT PROTEIN"/>
    <property type="match status" value="1"/>
</dbReference>
<dbReference type="Pfam" id="PF00400">
    <property type="entry name" value="WD40"/>
    <property type="match status" value="3"/>
</dbReference>
<evidence type="ECO:0000256" key="2">
    <source>
        <dbReference type="ARBA" id="ARBA00022490"/>
    </source>
</evidence>
<proteinExistence type="inferred from homology"/>
<dbReference type="Gene3D" id="2.130.10.10">
    <property type="entry name" value="YVTN repeat-like/Quinoprotein amine dehydrogenase"/>
    <property type="match status" value="3"/>
</dbReference>
<dbReference type="InterPro" id="IPR001680">
    <property type="entry name" value="WD40_rpt"/>
</dbReference>
<keyword evidence="5" id="KW-0677">Repeat</keyword>
<evidence type="ECO:0000256" key="6">
    <source>
        <dbReference type="ARBA" id="ARBA00038255"/>
    </source>
</evidence>
<evidence type="ECO:0000256" key="4">
    <source>
        <dbReference type="ARBA" id="ARBA00022694"/>
    </source>
</evidence>
<dbReference type="PROSITE" id="PS00678">
    <property type="entry name" value="WD_REPEATS_1"/>
    <property type="match status" value="1"/>
</dbReference>
<dbReference type="PANTHER" id="PTHR14344:SF3">
    <property type="entry name" value="WD REPEAT-CONTAINING PROTEIN 6"/>
    <property type="match status" value="1"/>
</dbReference>
<reference evidence="8" key="2">
    <citation type="submission" date="2023-06" db="EMBL/GenBank/DDBJ databases">
        <authorList>
            <consortium name="Lawrence Berkeley National Laboratory"/>
            <person name="Haridas S."/>
            <person name="Hensen N."/>
            <person name="Bonometti L."/>
            <person name="Westerberg I."/>
            <person name="Brannstrom I.O."/>
            <person name="Guillou S."/>
            <person name="Cros-Aarteil S."/>
            <person name="Calhoun S."/>
            <person name="Kuo A."/>
            <person name="Mondo S."/>
            <person name="Pangilinan J."/>
            <person name="Riley R."/>
            <person name="Labutti K."/>
            <person name="Andreopoulos B."/>
            <person name="Lipzen A."/>
            <person name="Chen C."/>
            <person name="Yanf M."/>
            <person name="Daum C."/>
            <person name="Ng V."/>
            <person name="Clum A."/>
            <person name="Steindorff A."/>
            <person name="Ohm R."/>
            <person name="Martin F."/>
            <person name="Silar P."/>
            <person name="Natvig D."/>
            <person name="Lalanne C."/>
            <person name="Gautier V."/>
            <person name="Ament-Velasquez S.L."/>
            <person name="Kruys A."/>
            <person name="Hutchinson M.I."/>
            <person name="Powell A.J."/>
            <person name="Barry K."/>
            <person name="Miller A.N."/>
            <person name="Grigoriev I.V."/>
            <person name="Debuchy R."/>
            <person name="Gladieux P."/>
            <person name="Thoren M.H."/>
            <person name="Johannesson H."/>
        </authorList>
    </citation>
    <scope>NUCLEOTIDE SEQUENCE</scope>
    <source>
        <strain evidence="8">CBS 118394</strain>
    </source>
</reference>
<reference evidence="8" key="1">
    <citation type="journal article" date="2023" name="Mol. Phylogenet. Evol.">
        <title>Genome-scale phylogeny and comparative genomics of the fungal order Sordariales.</title>
        <authorList>
            <person name="Hensen N."/>
            <person name="Bonometti L."/>
            <person name="Westerberg I."/>
            <person name="Brannstrom I.O."/>
            <person name="Guillou S."/>
            <person name="Cros-Aarteil S."/>
            <person name="Calhoun S."/>
            <person name="Haridas S."/>
            <person name="Kuo A."/>
            <person name="Mondo S."/>
            <person name="Pangilinan J."/>
            <person name="Riley R."/>
            <person name="LaButti K."/>
            <person name="Andreopoulos B."/>
            <person name="Lipzen A."/>
            <person name="Chen C."/>
            <person name="Yan M."/>
            <person name="Daum C."/>
            <person name="Ng V."/>
            <person name="Clum A."/>
            <person name="Steindorff A."/>
            <person name="Ohm R.A."/>
            <person name="Martin F."/>
            <person name="Silar P."/>
            <person name="Natvig D.O."/>
            <person name="Lalanne C."/>
            <person name="Gautier V."/>
            <person name="Ament-Velasquez S.L."/>
            <person name="Kruys A."/>
            <person name="Hutchinson M.I."/>
            <person name="Powell A.J."/>
            <person name="Barry K."/>
            <person name="Miller A.N."/>
            <person name="Grigoriev I.V."/>
            <person name="Debuchy R."/>
            <person name="Gladieux P."/>
            <person name="Hiltunen Thoren M."/>
            <person name="Johannesson H."/>
        </authorList>
    </citation>
    <scope>NUCLEOTIDE SEQUENCE</scope>
    <source>
        <strain evidence="8">CBS 118394</strain>
    </source>
</reference>
<dbReference type="InterPro" id="IPR051973">
    <property type="entry name" value="tRNA_Anticodon_Mtase-Reg"/>
</dbReference>
<dbReference type="GO" id="GO:0030488">
    <property type="term" value="P:tRNA methylation"/>
    <property type="evidence" value="ECO:0007669"/>
    <property type="project" value="TreeGrafter"/>
</dbReference>
<organism evidence="8 9">
    <name type="scientific">Apodospora peruviana</name>
    <dbReference type="NCBI Taxonomy" id="516989"/>
    <lineage>
        <taxon>Eukaryota</taxon>
        <taxon>Fungi</taxon>
        <taxon>Dikarya</taxon>
        <taxon>Ascomycota</taxon>
        <taxon>Pezizomycotina</taxon>
        <taxon>Sordariomycetes</taxon>
        <taxon>Sordariomycetidae</taxon>
        <taxon>Sordariales</taxon>
        <taxon>Lasiosphaeriaceae</taxon>
        <taxon>Apodospora</taxon>
    </lineage>
</organism>
<keyword evidence="3 7" id="KW-0853">WD repeat</keyword>
<evidence type="ECO:0000256" key="1">
    <source>
        <dbReference type="ARBA" id="ARBA00004496"/>
    </source>
</evidence>
<protein>
    <submittedName>
        <fullName evidence="8">Uncharacterized protein</fullName>
    </submittedName>
</protein>
<dbReference type="InterPro" id="IPR019775">
    <property type="entry name" value="WD40_repeat_CS"/>
</dbReference>
<name>A0AAE0IRH2_9PEZI</name>
<comment type="caution">
    <text evidence="8">The sequence shown here is derived from an EMBL/GenBank/DDBJ whole genome shotgun (WGS) entry which is preliminary data.</text>
</comment>
<comment type="subcellular location">
    <subcellularLocation>
        <location evidence="1">Cytoplasm</location>
    </subcellularLocation>
</comment>
<dbReference type="PROSITE" id="PS50082">
    <property type="entry name" value="WD_REPEATS_2"/>
    <property type="match status" value="2"/>
</dbReference>
<dbReference type="PROSITE" id="PS50294">
    <property type="entry name" value="WD_REPEATS_REGION"/>
    <property type="match status" value="1"/>
</dbReference>
<comment type="similarity">
    <text evidence="6">Belongs to the WD repeat WDR6 family.</text>
</comment>
<evidence type="ECO:0000313" key="9">
    <source>
        <dbReference type="Proteomes" id="UP001283341"/>
    </source>
</evidence>
<dbReference type="Proteomes" id="UP001283341">
    <property type="component" value="Unassembled WGS sequence"/>
</dbReference>
<keyword evidence="9" id="KW-1185">Reference proteome</keyword>
<feature type="repeat" description="WD" evidence="7">
    <location>
        <begin position="810"/>
        <end position="853"/>
    </location>
</feature>
<dbReference type="GO" id="GO:0005737">
    <property type="term" value="C:cytoplasm"/>
    <property type="evidence" value="ECO:0007669"/>
    <property type="project" value="UniProtKB-SubCell"/>
</dbReference>
<evidence type="ECO:0000256" key="3">
    <source>
        <dbReference type="ARBA" id="ARBA00022574"/>
    </source>
</evidence>
<accession>A0AAE0IRH2</accession>
<evidence type="ECO:0000256" key="5">
    <source>
        <dbReference type="ARBA" id="ARBA00022737"/>
    </source>
</evidence>
<evidence type="ECO:0000256" key="7">
    <source>
        <dbReference type="PROSITE-ProRule" id="PRU00221"/>
    </source>
</evidence>
<keyword evidence="4" id="KW-0819">tRNA processing</keyword>
<dbReference type="SMART" id="SM00320">
    <property type="entry name" value="WD40"/>
    <property type="match status" value="8"/>
</dbReference>
<sequence>MAQKNNNNNTLTSRLHHNYVLNPITALAFYHAGPGRTYVLAGEDTWLKVYHVSRSRLLGQLRIFHSQPIHGIHVSSPSDESPANCRQETRLLIWGGQSVTVVPQASLDILIQGNTDISPPRPTEFRAPDWIYDGILFPSDTNRGVLVTAHNETVPFRTSGDGQSKLAFGPLTSPSRPILYSANLCWLSEDSILVAGGTVFGEIIVWKYYVDATTTRPSQWELHFVFTGHEGSIFGVSISPEIELAPGVKVRLLASCSDDRTIRIWDITHRSISIEESSDASDTKALADARETGFGGNSEVKLENKNDSSRCLAVAMGHLSRIWHVKFAGRTNHHAPPHVRPIEVYSFGEDCTKQKWELSLDLQRWQNAPDSEDTKAVGTLKHCGTSPCHIGKNIWSAAVSSVEDESPIIVSGGADGKIAISGDQYQAHPDSISLEGSYSDLDINLSLDKVLQSLGTDVLTSPEAQIKKSTKEGFQRYAFLSEQTFLATTTAGRLFLGTVGNTRLTWEMIALPEAVVVDLKSYNVIKSPIKGSAILGSGTGKLYLFQQESQKLLELTRLPGKISDIICLDGLMQQQPESWTVVVTVLGLDHAMMLTFNTSAAGETVMASKRRIDLIPGFMVTAAAFCGSKLLLGSRIGVLAVYKTTTNIADGFELPEISRKDCKTKDAITCIVPLPDSSTSFLAGCRDGRYRIYTISKETDETNVLHLQHEISPPLGMIEGAWFTRPNPPQNGQQRDIELVLYGFRGNNFVVWSEASRQELASVECGGAHRPFDYISPASVDSGKMKLVFTKASEMRFYSQQRPVLRALKEGGHGREIRGIAASSFGNNKYLATAAEDTTIRIWQYKDNEQAVSRGFKCLAVLEKHSAGIQCLKWHGDEYLLSSAGNEEFFIWRVTRLESDYDALAVVCEAVYADRSPDGDLRIMDFDVQAWDGKDAAAMLISLALSNSTIRSYLYSREQGFRLLSTGHYTGACLTQIRHLQVSSSEMHVLTASTDGYVAVWLTTNFSAESEVVAEYSIRSVAKLHQSSVKSLDIATTTRVGGATRRWLVATGGDDNALGFLDLIGSSSNSKEGEKETREITMSSRSRVKDAHAAAVTGLCYIKEAANGQEDGGDVDSVVLATVSNDQRVKLWRAERRDQLVAGPGLRVSLLSNQYSSVADAGDLEVIAAGRLMVGGVGMEVWDVLRGAER</sequence>
<dbReference type="InterPro" id="IPR015943">
    <property type="entry name" value="WD40/YVTN_repeat-like_dom_sf"/>
</dbReference>